<keyword evidence="3 6" id="KW-0560">Oxidoreductase</keyword>
<comment type="caution">
    <text evidence="8">The sequence shown here is derived from an EMBL/GenBank/DDBJ whole genome shotgun (WGS) entry which is preliminary data.</text>
</comment>
<comment type="catalytic activity">
    <reaction evidence="5">
        <text>N,N-dimethyl-1,4-phenylenediamine + anthranilate + 2 NAD(+) = 2-(4-dimethylaminophenyl)diazenylbenzoate + 2 NADH + 2 H(+)</text>
        <dbReference type="Rhea" id="RHEA:55872"/>
        <dbReference type="ChEBI" id="CHEBI:15378"/>
        <dbReference type="ChEBI" id="CHEBI:15783"/>
        <dbReference type="ChEBI" id="CHEBI:16567"/>
        <dbReference type="ChEBI" id="CHEBI:57540"/>
        <dbReference type="ChEBI" id="CHEBI:57945"/>
        <dbReference type="ChEBI" id="CHEBI:71579"/>
        <dbReference type="EC" id="1.7.1.17"/>
    </reaction>
    <physiologicalReaction direction="right-to-left" evidence="5">
        <dbReference type="Rhea" id="RHEA:55874"/>
    </physiologicalReaction>
</comment>
<evidence type="ECO:0000256" key="6">
    <source>
        <dbReference type="HAMAP-Rule" id="MF_01216"/>
    </source>
</evidence>
<dbReference type="EMBL" id="JAJUBC010000020">
    <property type="protein sequence ID" value="MDD1794715.1"/>
    <property type="molecule type" value="Genomic_DNA"/>
</dbReference>
<evidence type="ECO:0000256" key="1">
    <source>
        <dbReference type="ARBA" id="ARBA00022630"/>
    </source>
</evidence>
<evidence type="ECO:0000313" key="8">
    <source>
        <dbReference type="EMBL" id="MDD1794715.1"/>
    </source>
</evidence>
<dbReference type="InterPro" id="IPR023048">
    <property type="entry name" value="NADH:quinone_OxRdtase_FMN_depd"/>
</dbReference>
<dbReference type="Pfam" id="PF02525">
    <property type="entry name" value="Flavodoxin_2"/>
    <property type="match status" value="1"/>
</dbReference>
<gene>
    <name evidence="6" type="primary">azoR</name>
    <name evidence="8" type="ORF">LRP50_16390</name>
</gene>
<comment type="function">
    <text evidence="6">Also exhibits azoreductase activity. Catalyzes the reductive cleavage of the azo bond in aromatic azo compounds to the corresponding amines.</text>
</comment>
<keyword evidence="1 6" id="KW-0285">Flavoprotein</keyword>
<dbReference type="HAMAP" id="MF_01216">
    <property type="entry name" value="Azoreductase_type1"/>
    <property type="match status" value="1"/>
</dbReference>
<dbReference type="InterPro" id="IPR003680">
    <property type="entry name" value="Flavodoxin_fold"/>
</dbReference>
<protein>
    <recommendedName>
        <fullName evidence="6">FMN dependent NADH:quinone oxidoreductase</fullName>
        <ecNumber evidence="6">1.6.5.-</ecNumber>
    </recommendedName>
    <alternativeName>
        <fullName evidence="6">Azo-dye reductase</fullName>
    </alternativeName>
    <alternativeName>
        <fullName evidence="6">FMN-dependent NADH-azo compound oxidoreductase</fullName>
    </alternativeName>
    <alternativeName>
        <fullName evidence="6">FMN-dependent NADH-azoreductase</fullName>
        <ecNumber evidence="6">1.7.1.17</ecNumber>
    </alternativeName>
</protein>
<feature type="binding site" evidence="6">
    <location>
        <begin position="16"/>
        <end position="18"/>
    </location>
    <ligand>
        <name>FMN</name>
        <dbReference type="ChEBI" id="CHEBI:58210"/>
    </ligand>
</feature>
<keyword evidence="9" id="KW-1185">Reference proteome</keyword>
<comment type="function">
    <text evidence="6">Quinone reductase that provides resistance to thiol-specific stress caused by electrophilic quinones.</text>
</comment>
<evidence type="ECO:0000313" key="9">
    <source>
        <dbReference type="Proteomes" id="UP001149400"/>
    </source>
</evidence>
<evidence type="ECO:0000256" key="3">
    <source>
        <dbReference type="ARBA" id="ARBA00023002"/>
    </source>
</evidence>
<sequence>MASVLVLKSSILGEFSSSTKLIDGAIEQFGNDHFVIDRDLAAHPVPMLDGEIMAGLRGAENPTQRQQDALALSDQLINEIQACDTLLIAAPMYNFNIPTQLKNWFDLIARAGVTFTYTEQGPKGLLTGKKAIVVTTRGGLHKDTPKHHITNYLITLLNFFGISDIEFVYSEALAMGEASAAASLEQASNELSDRMSLTS</sequence>
<name>A0ABT5R3H6_9GAMM</name>
<evidence type="ECO:0000256" key="5">
    <source>
        <dbReference type="ARBA" id="ARBA00048542"/>
    </source>
</evidence>
<feature type="binding site" evidence="6">
    <location>
        <begin position="136"/>
        <end position="139"/>
    </location>
    <ligand>
        <name>FMN</name>
        <dbReference type="ChEBI" id="CHEBI:58210"/>
    </ligand>
</feature>
<dbReference type="EC" id="1.6.5.-" evidence="6"/>
<dbReference type="RefSeq" id="WP_274165540.1">
    <property type="nucleotide sequence ID" value="NZ_JAJUBC010000020.1"/>
</dbReference>
<reference evidence="8" key="1">
    <citation type="submission" date="2021-12" db="EMBL/GenBank/DDBJ databases">
        <title>Enterovibrio ZSDZ35 sp. nov. and Enterovibrio ZSDZ42 sp. nov., isolated from coastal seawater in Qingdao.</title>
        <authorList>
            <person name="Zhang P."/>
        </authorList>
    </citation>
    <scope>NUCLEOTIDE SEQUENCE</scope>
    <source>
        <strain evidence="8">ZSDZ42</strain>
    </source>
</reference>
<feature type="binding site" evidence="6">
    <location>
        <begin position="92"/>
        <end position="95"/>
    </location>
    <ligand>
        <name>FMN</name>
        <dbReference type="ChEBI" id="CHEBI:58210"/>
    </ligand>
</feature>
<feature type="binding site" evidence="6">
    <location>
        <position position="10"/>
    </location>
    <ligand>
        <name>FMN</name>
        <dbReference type="ChEBI" id="CHEBI:58210"/>
    </ligand>
</feature>
<organism evidence="8 9">
    <name type="scientific">Enterovibrio gelatinilyticus</name>
    <dbReference type="NCBI Taxonomy" id="2899819"/>
    <lineage>
        <taxon>Bacteria</taxon>
        <taxon>Pseudomonadati</taxon>
        <taxon>Pseudomonadota</taxon>
        <taxon>Gammaproteobacteria</taxon>
        <taxon>Vibrionales</taxon>
        <taxon>Vibrionaceae</taxon>
        <taxon>Enterovibrio</taxon>
    </lineage>
</organism>
<dbReference type="Gene3D" id="3.40.50.360">
    <property type="match status" value="1"/>
</dbReference>
<comment type="cofactor">
    <cofactor evidence="6">
        <name>FMN</name>
        <dbReference type="ChEBI" id="CHEBI:58210"/>
    </cofactor>
    <text evidence="6">Binds 1 FMN per subunit.</text>
</comment>
<evidence type="ECO:0000256" key="4">
    <source>
        <dbReference type="ARBA" id="ARBA00023027"/>
    </source>
</evidence>
<feature type="domain" description="Flavodoxin-like fold" evidence="7">
    <location>
        <begin position="3"/>
        <end position="193"/>
    </location>
</feature>
<evidence type="ECO:0000256" key="2">
    <source>
        <dbReference type="ARBA" id="ARBA00022643"/>
    </source>
</evidence>
<comment type="subunit">
    <text evidence="6">Homodimer.</text>
</comment>
<proteinExistence type="inferred from homology"/>
<dbReference type="EC" id="1.7.1.17" evidence="6"/>
<keyword evidence="2 6" id="KW-0288">FMN</keyword>
<accession>A0ABT5R3H6</accession>
<comment type="catalytic activity">
    <reaction evidence="6">
        <text>2 a quinone + NADH + H(+) = 2 a 1,4-benzosemiquinone + NAD(+)</text>
        <dbReference type="Rhea" id="RHEA:65952"/>
        <dbReference type="ChEBI" id="CHEBI:15378"/>
        <dbReference type="ChEBI" id="CHEBI:57540"/>
        <dbReference type="ChEBI" id="CHEBI:57945"/>
        <dbReference type="ChEBI" id="CHEBI:132124"/>
        <dbReference type="ChEBI" id="CHEBI:134225"/>
    </reaction>
</comment>
<comment type="similarity">
    <text evidence="6">Belongs to the azoreductase type 1 family.</text>
</comment>
<dbReference type="Proteomes" id="UP001149400">
    <property type="component" value="Unassembled WGS sequence"/>
</dbReference>
<evidence type="ECO:0000259" key="7">
    <source>
        <dbReference type="Pfam" id="PF02525"/>
    </source>
</evidence>
<keyword evidence="4 6" id="KW-0520">NAD</keyword>
<dbReference type="InterPro" id="IPR029039">
    <property type="entry name" value="Flavoprotein-like_sf"/>
</dbReference>
<dbReference type="SUPFAM" id="SSF52218">
    <property type="entry name" value="Flavoproteins"/>
    <property type="match status" value="1"/>
</dbReference>
<dbReference type="InterPro" id="IPR050104">
    <property type="entry name" value="FMN-dep_NADH:Q_OxRdtase_AzoR1"/>
</dbReference>
<dbReference type="PANTHER" id="PTHR43741:SF2">
    <property type="entry name" value="FMN-DEPENDENT NADH:QUINONE OXIDOREDUCTASE"/>
    <property type="match status" value="1"/>
</dbReference>
<dbReference type="PANTHER" id="PTHR43741">
    <property type="entry name" value="FMN-DEPENDENT NADH-AZOREDUCTASE 1"/>
    <property type="match status" value="1"/>
</dbReference>